<dbReference type="EMBL" id="UINC01032942">
    <property type="protein sequence ID" value="SVB21431.1"/>
    <property type="molecule type" value="Genomic_DNA"/>
</dbReference>
<dbReference type="GO" id="GO:0003852">
    <property type="term" value="F:2-isopropylmalate synthase activity"/>
    <property type="evidence" value="ECO:0007669"/>
    <property type="project" value="InterPro"/>
</dbReference>
<reference evidence="4" key="1">
    <citation type="submission" date="2018-05" db="EMBL/GenBank/DDBJ databases">
        <authorList>
            <person name="Lanie J.A."/>
            <person name="Ng W.-L."/>
            <person name="Kazmierczak K.M."/>
            <person name="Andrzejewski T.M."/>
            <person name="Davidsen T.M."/>
            <person name="Wayne K.J."/>
            <person name="Tettelin H."/>
            <person name="Glass J.I."/>
            <person name="Rusch D."/>
            <person name="Podicherti R."/>
            <person name="Tsui H.-C.T."/>
            <person name="Winkler M.E."/>
        </authorList>
    </citation>
    <scope>NUCLEOTIDE SEQUENCE</scope>
</reference>
<evidence type="ECO:0000256" key="1">
    <source>
        <dbReference type="ARBA" id="ARBA00022679"/>
    </source>
</evidence>
<dbReference type="AlphaFoldDB" id="A0A382C6W8"/>
<dbReference type="FunFam" id="3.30.160.270:FF:000001">
    <property type="entry name" value="2-isopropylmalate synthase"/>
    <property type="match status" value="1"/>
</dbReference>
<feature type="domain" description="2-isopropylmalate synthase LeuA allosteric (dimerisation)" evidence="3">
    <location>
        <begin position="1"/>
        <end position="134"/>
    </location>
</feature>
<feature type="non-terminal residue" evidence="4">
    <location>
        <position position="1"/>
    </location>
</feature>
<evidence type="ECO:0000256" key="2">
    <source>
        <dbReference type="ARBA" id="ARBA00023211"/>
    </source>
</evidence>
<dbReference type="SUPFAM" id="SSF110921">
    <property type="entry name" value="2-isopropylmalate synthase LeuA, allosteric (dimerisation) domain"/>
    <property type="match status" value="1"/>
</dbReference>
<gene>
    <name evidence="4" type="ORF">METZ01_LOCUS174285</name>
</gene>
<keyword evidence="2" id="KW-0464">Manganese</keyword>
<dbReference type="SMART" id="SM00917">
    <property type="entry name" value="LeuA_dimer"/>
    <property type="match status" value="1"/>
</dbReference>
<sequence>EVTDRDLEILMDEEKRTASEPISFTLDHVQFTGGDQGIPTATVKLIGPEGDEITDACTGNGPVDAVCNAIDRAIGTESKLVDFNVQAVTEGIDSQGTVTIRIEKDGRTYTGRGADTDIIVASAKAYLSAVNRQLASDEESNVPALGSTPD</sequence>
<dbReference type="Pfam" id="PF08502">
    <property type="entry name" value="LeuA_dimer"/>
    <property type="match status" value="1"/>
</dbReference>
<dbReference type="Gene3D" id="3.30.160.270">
    <property type="match status" value="1"/>
</dbReference>
<accession>A0A382C6W8</accession>
<dbReference type="InterPro" id="IPR036230">
    <property type="entry name" value="LeuA_allosteric_dom_sf"/>
</dbReference>
<protein>
    <recommendedName>
        <fullName evidence="3">2-isopropylmalate synthase LeuA allosteric (dimerisation) domain-containing protein</fullName>
    </recommendedName>
</protein>
<dbReference type="InterPro" id="IPR013709">
    <property type="entry name" value="2-isopropylmalate_synth_dimer"/>
</dbReference>
<evidence type="ECO:0000313" key="4">
    <source>
        <dbReference type="EMBL" id="SVB21431.1"/>
    </source>
</evidence>
<name>A0A382C6W8_9ZZZZ</name>
<proteinExistence type="predicted"/>
<keyword evidence="1" id="KW-0808">Transferase</keyword>
<dbReference type="GO" id="GO:0009098">
    <property type="term" value="P:L-leucine biosynthetic process"/>
    <property type="evidence" value="ECO:0007669"/>
    <property type="project" value="InterPro"/>
</dbReference>
<evidence type="ECO:0000259" key="3">
    <source>
        <dbReference type="SMART" id="SM00917"/>
    </source>
</evidence>
<organism evidence="4">
    <name type="scientific">marine metagenome</name>
    <dbReference type="NCBI Taxonomy" id="408172"/>
    <lineage>
        <taxon>unclassified sequences</taxon>
        <taxon>metagenomes</taxon>
        <taxon>ecological metagenomes</taxon>
    </lineage>
</organism>